<keyword evidence="10" id="KW-1185">Reference proteome</keyword>
<evidence type="ECO:0000256" key="6">
    <source>
        <dbReference type="ARBA" id="ARBA00022927"/>
    </source>
</evidence>
<evidence type="ECO:0000256" key="5">
    <source>
        <dbReference type="ARBA" id="ARBA00022490"/>
    </source>
</evidence>
<proteinExistence type="inferred from homology"/>
<evidence type="ECO:0000256" key="7">
    <source>
        <dbReference type="ARBA" id="ARBA00023242"/>
    </source>
</evidence>
<evidence type="ECO:0000256" key="4">
    <source>
        <dbReference type="ARBA" id="ARBA00022448"/>
    </source>
</evidence>
<evidence type="ECO:0000313" key="9">
    <source>
        <dbReference type="EMBL" id="KAJ6247699.1"/>
    </source>
</evidence>
<name>A0ABQ8YST9_9EUKA</name>
<organism evidence="9 10">
    <name type="scientific">Anaeramoeba flamelloides</name>
    <dbReference type="NCBI Taxonomy" id="1746091"/>
    <lineage>
        <taxon>Eukaryota</taxon>
        <taxon>Metamonada</taxon>
        <taxon>Anaeramoebidae</taxon>
        <taxon>Anaeramoeba</taxon>
    </lineage>
</organism>
<reference evidence="9" key="1">
    <citation type="submission" date="2022-08" db="EMBL/GenBank/DDBJ databases">
        <title>Novel sulfate-reducing endosymbionts in the free-living metamonad Anaeramoeba.</title>
        <authorList>
            <person name="Jerlstrom-Hultqvist J."/>
            <person name="Cepicka I."/>
            <person name="Gallot-Lavallee L."/>
            <person name="Salas-Leiva D."/>
            <person name="Curtis B.A."/>
            <person name="Zahonova K."/>
            <person name="Pipaliya S."/>
            <person name="Dacks J."/>
            <person name="Roger A.J."/>
        </authorList>
    </citation>
    <scope>NUCLEOTIDE SEQUENCE</scope>
    <source>
        <strain evidence="9">Schooner1</strain>
    </source>
</reference>
<keyword evidence="8" id="KW-0175">Coiled coil</keyword>
<feature type="coiled-coil region" evidence="8">
    <location>
        <begin position="321"/>
        <end position="348"/>
    </location>
</feature>
<comment type="caution">
    <text evidence="9">The sequence shown here is derived from an EMBL/GenBank/DDBJ whole genome shotgun (WGS) entry which is preliminary data.</text>
</comment>
<sequence>MDLSKFEEISEIFFTSSDQNERQAAELYLSNLMEKETTLQDISEAITVDTTFYCQHLCLLLCKDLVTKHYSSIDKKLQQVMQERLFKYLMSIANTSFQDLTRTCSQVLARMLKLGYTKESPDNNDFLLFEEFHYRFFINLDPFEMLLGTRLLTSIINEFNEFLATYETIQHYRDSLNWFKGTQLFPIFQLSIQILDISTSTIDMQIAKPLLDFFLEQKENCKPNENNKYAKLFDYYHTLLSQLENGNEDESNLEKRDQIGMVFNKLFDTSLNLLISILKFNYSFFYGSKEKNRSETKKIFIPSNWSRAFLSQHHLIYLSLIKQFQATMESYQNQSKSINNKIITTNQEISTETERLSKIFHCFKLLFSIDLTFFHEDLHLIKNFLDFLFGSIQEITFINKDFFEEIELKLAFSQLNQTIIYNWDFEFLILSIFFNDWLNFIYEFTMANCKGNNLNSNILYFLSSFWGIISDKFIKYLNNRNSNNNNDNDNDNNSNNNDNNFIMGFKKILLEISKLFITLKIEQILNENILFEQSIERIEELFFQNSNFLSELNFLNNLIKINYFENLDYLFEQFETIIMDIKKNNFTDENIKIISLLLVIFSNLFFNSNEQQNYNKQRILIIKDNEFESKKNENYLKLETQEEINHNNIIIISKIIDFIKFNEELISNNNNNKSNIYNNNNNNNNNNGNEGTTLIELSILIFFKQFVKLINQHHDNDIFLKNLFQSIEEFPNYEDLFFFFFLKSLRNLNRIKNEKSLIVETIDFFYQLISVKKLWPNTIYNSMEILDLFENHSEEKFSFLNNYLFESNIRINFHKFLSKLLFLETNKLHFLEKFEKFILVYESYFQIINQKINNDLLMETNSIKIIFSLIQDLRGIIIEANSSNYFIYIFEWLYPQKFEIILKIFKKLWIIPKIGKNIILLCRHLVSNKKINYHQNNSDCLKFGIHSKNFFLLVNFAIENLTIYINNYFPQINKSISLKGNKRRNKHNYNNFNLFQNSNNKNTITKIKSIELCYTLLKEILNIKEIHFGVFKAYQDDTLKEIIYKVFFISQNYPQDYLIIYPKLSNSYYSLLKTISKRHLYIFLSFDLQNFEVLLNHIIIGINSSNKKIFKRVCYLIEKLLFFYYKNHQNPFQKFDQKIQLAKNFHANYSKFNHHFKSILSKFLELIIFENVFNSWAISNPLLALILLNQNHFLNLKESYINQTNSKYTNKVKLIFNILLEKIDNNSSNLNKTNFFSNLNTFRKLIRENSFF</sequence>
<dbReference type="InterPro" id="IPR016024">
    <property type="entry name" value="ARM-type_fold"/>
</dbReference>
<comment type="similarity">
    <text evidence="3">Belongs to the exportin family.</text>
</comment>
<accession>A0ABQ8YST9</accession>
<dbReference type="PANTHER" id="PTHR12596">
    <property type="entry name" value="EXPORTIN 4,7-RELATED"/>
    <property type="match status" value="1"/>
</dbReference>
<dbReference type="SUPFAM" id="SSF48371">
    <property type="entry name" value="ARM repeat"/>
    <property type="match status" value="1"/>
</dbReference>
<dbReference type="InterPro" id="IPR044189">
    <property type="entry name" value="XPO4/7-like"/>
</dbReference>
<evidence type="ECO:0000256" key="2">
    <source>
        <dbReference type="ARBA" id="ARBA00004496"/>
    </source>
</evidence>
<dbReference type="PANTHER" id="PTHR12596:SF2">
    <property type="entry name" value="EXPORTIN-7 ISOFORM X1"/>
    <property type="match status" value="1"/>
</dbReference>
<evidence type="ECO:0000256" key="3">
    <source>
        <dbReference type="ARBA" id="ARBA00009466"/>
    </source>
</evidence>
<keyword evidence="5" id="KW-0963">Cytoplasm</keyword>
<keyword evidence="4" id="KW-0813">Transport</keyword>
<evidence type="ECO:0000256" key="8">
    <source>
        <dbReference type="SAM" id="Coils"/>
    </source>
</evidence>
<dbReference type="Gene3D" id="1.25.10.10">
    <property type="entry name" value="Leucine-rich Repeat Variant"/>
    <property type="match status" value="1"/>
</dbReference>
<keyword evidence="6" id="KW-0653">Protein transport</keyword>
<protein>
    <submittedName>
        <fullName evidence="9">Exportin 7</fullName>
    </submittedName>
</protein>
<evidence type="ECO:0000256" key="1">
    <source>
        <dbReference type="ARBA" id="ARBA00004123"/>
    </source>
</evidence>
<dbReference type="Proteomes" id="UP001150062">
    <property type="component" value="Unassembled WGS sequence"/>
</dbReference>
<gene>
    <name evidence="9" type="ORF">M0813_18333</name>
</gene>
<evidence type="ECO:0000313" key="10">
    <source>
        <dbReference type="Proteomes" id="UP001150062"/>
    </source>
</evidence>
<keyword evidence="7" id="KW-0539">Nucleus</keyword>
<comment type="subcellular location">
    <subcellularLocation>
        <location evidence="2">Cytoplasm</location>
    </subcellularLocation>
    <subcellularLocation>
        <location evidence="1">Nucleus</location>
    </subcellularLocation>
</comment>
<dbReference type="EMBL" id="JAOAOG010000122">
    <property type="protein sequence ID" value="KAJ6247699.1"/>
    <property type="molecule type" value="Genomic_DNA"/>
</dbReference>
<dbReference type="InterPro" id="IPR011989">
    <property type="entry name" value="ARM-like"/>
</dbReference>